<dbReference type="InterPro" id="IPR003018">
    <property type="entry name" value="GAF"/>
</dbReference>
<dbReference type="InterPro" id="IPR036890">
    <property type="entry name" value="HATPase_C_sf"/>
</dbReference>
<dbReference type="Pfam" id="PF13185">
    <property type="entry name" value="GAF_2"/>
    <property type="match status" value="1"/>
</dbReference>
<proteinExistence type="predicted"/>
<evidence type="ECO:0000256" key="6">
    <source>
        <dbReference type="ARBA" id="ARBA00022553"/>
    </source>
</evidence>
<dbReference type="EMBL" id="LN483072">
    <property type="protein sequence ID" value="CEA09836.1"/>
    <property type="molecule type" value="Genomic_DNA"/>
</dbReference>
<dbReference type="GO" id="GO:0005886">
    <property type="term" value="C:plasma membrane"/>
    <property type="evidence" value="ECO:0007669"/>
    <property type="project" value="UniProtKB-SubCell"/>
</dbReference>
<dbReference type="SMART" id="SM00388">
    <property type="entry name" value="HisKA"/>
    <property type="match status" value="1"/>
</dbReference>
<evidence type="ECO:0000256" key="1">
    <source>
        <dbReference type="ARBA" id="ARBA00000085"/>
    </source>
</evidence>
<dbReference type="AlphaFoldDB" id="A0A078MYF6"/>
<dbReference type="Pfam" id="PF00512">
    <property type="entry name" value="HisKA"/>
    <property type="match status" value="1"/>
</dbReference>
<evidence type="ECO:0000256" key="9">
    <source>
        <dbReference type="ARBA" id="ARBA00022777"/>
    </source>
</evidence>
<evidence type="ECO:0000256" key="5">
    <source>
        <dbReference type="ARBA" id="ARBA00022475"/>
    </source>
</evidence>
<dbReference type="GO" id="GO:0045121">
    <property type="term" value="C:membrane raft"/>
    <property type="evidence" value="ECO:0007669"/>
    <property type="project" value="UniProtKB-SubCell"/>
</dbReference>
<evidence type="ECO:0000313" key="14">
    <source>
        <dbReference type="EMBL" id="CEA09836.1"/>
    </source>
</evidence>
<keyword evidence="12" id="KW-0472">Membrane</keyword>
<dbReference type="InterPro" id="IPR029016">
    <property type="entry name" value="GAF-like_dom_sf"/>
</dbReference>
<dbReference type="SMART" id="SM00065">
    <property type="entry name" value="GAF"/>
    <property type="match status" value="1"/>
</dbReference>
<organism evidence="14">
    <name type="scientific">Arthrobacter saudimassiliensis</name>
    <dbReference type="NCBI Taxonomy" id="1461584"/>
    <lineage>
        <taxon>Bacteria</taxon>
        <taxon>Bacillati</taxon>
        <taxon>Actinomycetota</taxon>
        <taxon>Actinomycetes</taxon>
        <taxon>Micrococcales</taxon>
        <taxon>Micrococcaceae</taxon>
        <taxon>Arthrobacter</taxon>
    </lineage>
</organism>
<dbReference type="PATRIC" id="fig|1461584.3.peg.3183"/>
<feature type="domain" description="Histidine kinase" evidence="13">
    <location>
        <begin position="335"/>
        <end position="559"/>
    </location>
</feature>
<protein>
    <recommendedName>
        <fullName evidence="4">histidine kinase</fullName>
        <ecNumber evidence="4">2.7.13.3</ecNumber>
    </recommendedName>
</protein>
<keyword evidence="5" id="KW-1003">Cell membrane</keyword>
<dbReference type="PANTHER" id="PTHR43711:SF1">
    <property type="entry name" value="HISTIDINE KINASE 1"/>
    <property type="match status" value="1"/>
</dbReference>
<dbReference type="PRINTS" id="PR00344">
    <property type="entry name" value="BCTRLSENSOR"/>
</dbReference>
<dbReference type="FunFam" id="1.10.287.130:FF:000001">
    <property type="entry name" value="Two-component sensor histidine kinase"/>
    <property type="match status" value="1"/>
</dbReference>
<dbReference type="EC" id="2.7.13.3" evidence="4"/>
<evidence type="ECO:0000256" key="8">
    <source>
        <dbReference type="ARBA" id="ARBA00022741"/>
    </source>
</evidence>
<comment type="subcellular location">
    <subcellularLocation>
        <location evidence="2">Cell membrane</location>
    </subcellularLocation>
    <subcellularLocation>
        <location evidence="3">Membrane raft</location>
        <topology evidence="3">Multi-pass membrane protein</topology>
    </subcellularLocation>
</comment>
<evidence type="ECO:0000256" key="4">
    <source>
        <dbReference type="ARBA" id="ARBA00012438"/>
    </source>
</evidence>
<keyword evidence="10" id="KW-0067">ATP-binding</keyword>
<dbReference type="GO" id="GO:0005524">
    <property type="term" value="F:ATP binding"/>
    <property type="evidence" value="ECO:0007669"/>
    <property type="project" value="UniProtKB-KW"/>
</dbReference>
<sequence>MSTALRIDGRNPGGEAAGLPALVAVVDPLLRSEVDAALAAGGLRPVPFPGCGEAECGREPAALAVVCEQTVASLAPAQAARLRAAGSDSPLPLLLVTTGALPPVDDMVRRGITDFVLADRVGEDLGYRAALIQAETLFARRRRASAGTLRERARRISAAVRATNDPDAMAEVVVQGLVHAFEADHAVLLTFPDERVPQLSLAFSREHAAGTAPLLSGTAVEDFARRLWADGRVASVEDHLRPAEEPEPLQEAALAAGVRASVFLPLGHGEASFGMLWLAASAGPRTFTSTELSLMHHVCGNLAHGLVQGHLITAQRKVMARLRELDQAKTTFVATVNHELRTPLTSITGYLDLILDGSGTELPADVQQMLAIVGRNANRLNQLISDLLTLSRSDARESALAVEEIDLARLLSEVGDSLAPTADAGGVTVHVDCAVHPLLVDGDCDQLEQVFTNLLSNAVKFTPAGGSVRVSAGTAPSELSGPMVRVSVTDTGIGIPADDLPKLFQRFFRASNATSAAIPGTGLGLAIVQDIVHQHGGELQVSSEVGRGTTFTVQLPARA</sequence>
<evidence type="ECO:0000256" key="10">
    <source>
        <dbReference type="ARBA" id="ARBA00022840"/>
    </source>
</evidence>
<gene>
    <name evidence="14" type="primary">phoR_2</name>
    <name evidence="14" type="ORF">BN1051_03210</name>
</gene>
<evidence type="ECO:0000259" key="13">
    <source>
        <dbReference type="PROSITE" id="PS50109"/>
    </source>
</evidence>
<dbReference type="Pfam" id="PF02518">
    <property type="entry name" value="HATPase_c"/>
    <property type="match status" value="1"/>
</dbReference>
<dbReference type="InterPro" id="IPR004358">
    <property type="entry name" value="Sig_transdc_His_kin-like_C"/>
</dbReference>
<dbReference type="SUPFAM" id="SSF55781">
    <property type="entry name" value="GAF domain-like"/>
    <property type="match status" value="1"/>
</dbReference>
<evidence type="ECO:0000256" key="7">
    <source>
        <dbReference type="ARBA" id="ARBA00022679"/>
    </source>
</evidence>
<dbReference type="Gene3D" id="3.30.450.40">
    <property type="match status" value="1"/>
</dbReference>
<keyword evidence="9" id="KW-0418">Kinase</keyword>
<name>A0A078MYF6_9MICC</name>
<dbReference type="SUPFAM" id="SSF55874">
    <property type="entry name" value="ATPase domain of HSP90 chaperone/DNA topoisomerase II/histidine kinase"/>
    <property type="match status" value="1"/>
</dbReference>
<accession>A0A078MYF6</accession>
<dbReference type="CDD" id="cd00082">
    <property type="entry name" value="HisKA"/>
    <property type="match status" value="1"/>
</dbReference>
<evidence type="ECO:0000256" key="12">
    <source>
        <dbReference type="ARBA" id="ARBA00023136"/>
    </source>
</evidence>
<reference evidence="14" key="1">
    <citation type="submission" date="2014-07" db="EMBL/GenBank/DDBJ databases">
        <authorList>
            <person name="Urmite Genomes Urmite Genomes"/>
        </authorList>
    </citation>
    <scope>NUCLEOTIDE SEQUENCE</scope>
    <source>
        <strain evidence="14">11W110_air</strain>
    </source>
</reference>
<keyword evidence="7" id="KW-0808">Transferase</keyword>
<dbReference type="PANTHER" id="PTHR43711">
    <property type="entry name" value="TWO-COMPONENT HISTIDINE KINASE"/>
    <property type="match status" value="1"/>
</dbReference>
<comment type="catalytic activity">
    <reaction evidence="1">
        <text>ATP + protein L-histidine = ADP + protein N-phospho-L-histidine.</text>
        <dbReference type="EC" id="2.7.13.3"/>
    </reaction>
</comment>
<dbReference type="InterPro" id="IPR003594">
    <property type="entry name" value="HATPase_dom"/>
</dbReference>
<dbReference type="SUPFAM" id="SSF47384">
    <property type="entry name" value="Homodimeric domain of signal transducing histidine kinase"/>
    <property type="match status" value="1"/>
</dbReference>
<evidence type="ECO:0000256" key="3">
    <source>
        <dbReference type="ARBA" id="ARBA00004314"/>
    </source>
</evidence>
<evidence type="ECO:0000256" key="11">
    <source>
        <dbReference type="ARBA" id="ARBA00023012"/>
    </source>
</evidence>
<dbReference type="InterPro" id="IPR005467">
    <property type="entry name" value="His_kinase_dom"/>
</dbReference>
<dbReference type="InterPro" id="IPR036097">
    <property type="entry name" value="HisK_dim/P_sf"/>
</dbReference>
<dbReference type="CDD" id="cd16922">
    <property type="entry name" value="HATPase_EvgS-ArcB-TorS-like"/>
    <property type="match status" value="1"/>
</dbReference>
<dbReference type="FunFam" id="3.30.565.10:FF:000023">
    <property type="entry name" value="PAS domain-containing sensor histidine kinase"/>
    <property type="match status" value="1"/>
</dbReference>
<dbReference type="Gene3D" id="1.10.287.130">
    <property type="match status" value="1"/>
</dbReference>
<dbReference type="PROSITE" id="PS50109">
    <property type="entry name" value="HIS_KIN"/>
    <property type="match status" value="1"/>
</dbReference>
<dbReference type="InterPro" id="IPR050736">
    <property type="entry name" value="Sensor_HK_Regulatory"/>
</dbReference>
<dbReference type="GO" id="GO:0000155">
    <property type="term" value="F:phosphorelay sensor kinase activity"/>
    <property type="evidence" value="ECO:0007669"/>
    <property type="project" value="InterPro"/>
</dbReference>
<evidence type="ECO:0000256" key="2">
    <source>
        <dbReference type="ARBA" id="ARBA00004236"/>
    </source>
</evidence>
<dbReference type="SMART" id="SM00387">
    <property type="entry name" value="HATPase_c"/>
    <property type="match status" value="1"/>
</dbReference>
<dbReference type="Gene3D" id="3.30.565.10">
    <property type="entry name" value="Histidine kinase-like ATPase, C-terminal domain"/>
    <property type="match status" value="1"/>
</dbReference>
<keyword evidence="6" id="KW-0597">Phosphoprotein</keyword>
<keyword evidence="11" id="KW-0902">Two-component regulatory system</keyword>
<dbReference type="InterPro" id="IPR003661">
    <property type="entry name" value="HisK_dim/P_dom"/>
</dbReference>
<keyword evidence="8" id="KW-0547">Nucleotide-binding</keyword>